<protein>
    <submittedName>
        <fullName evidence="7">O-antigen ligase family protein</fullName>
    </submittedName>
</protein>
<feature type="domain" description="O-antigen ligase-related" evidence="6">
    <location>
        <begin position="195"/>
        <end position="346"/>
    </location>
</feature>
<keyword evidence="2 5" id="KW-0812">Transmembrane</keyword>
<feature type="transmembrane region" description="Helical" evidence="5">
    <location>
        <begin position="66"/>
        <end position="87"/>
    </location>
</feature>
<organism evidence="7">
    <name type="scientific">Salinispirillum sp. LH 10-3-1</name>
    <dbReference type="NCBI Taxonomy" id="2952525"/>
    <lineage>
        <taxon>Bacteria</taxon>
        <taxon>Pseudomonadati</taxon>
        <taxon>Pseudomonadota</taxon>
        <taxon>Gammaproteobacteria</taxon>
        <taxon>Oceanospirillales</taxon>
        <taxon>Saccharospirillaceae</taxon>
        <taxon>Salinispirillum</taxon>
    </lineage>
</organism>
<feature type="transmembrane region" description="Helical" evidence="5">
    <location>
        <begin position="24"/>
        <end position="46"/>
    </location>
</feature>
<feature type="transmembrane region" description="Helical" evidence="5">
    <location>
        <begin position="93"/>
        <end position="112"/>
    </location>
</feature>
<dbReference type="PANTHER" id="PTHR37422">
    <property type="entry name" value="TEICHURONIC ACID BIOSYNTHESIS PROTEIN TUAE"/>
    <property type="match status" value="1"/>
</dbReference>
<reference evidence="7" key="1">
    <citation type="submission" date="2022-07" db="EMBL/GenBank/DDBJ databases">
        <title>Complete genome sequence of Salinispirillum sp. LH10-3-1 capable of multiple carbohydrate inversion isolated from a soda lake.</title>
        <authorList>
            <person name="Liu J."/>
            <person name="Zhai Y."/>
            <person name="Zhang H."/>
            <person name="Yang H."/>
            <person name="Qu J."/>
            <person name="Li J."/>
        </authorList>
    </citation>
    <scope>NUCLEOTIDE SEQUENCE</scope>
    <source>
        <strain evidence="7">LH 10-3-1</strain>
    </source>
</reference>
<dbReference type="InterPro" id="IPR051533">
    <property type="entry name" value="WaaL-like"/>
</dbReference>
<feature type="transmembrane region" description="Helical" evidence="5">
    <location>
        <begin position="235"/>
        <end position="252"/>
    </location>
</feature>
<proteinExistence type="predicted"/>
<dbReference type="InterPro" id="IPR007016">
    <property type="entry name" value="O-antigen_ligase-rel_domated"/>
</dbReference>
<sequence>MLENQVFFSKVGFFLKQNWVELSILLFIALFPFGEVMHVALLPLFFYALRHLFVKELYQQPWMRAYLLLLALLFVPILLSTFTALVLDRHLEVVIQWAFYIVVGIFLVSRFRQRMNESLLLYGVAGLIMLSAFDGIMQFLLGFNMLGNPMVGGRVTSFFYPRVRMTDLAYLSPFVFEAIRRFAVRGGLHRLAWLLVLPLAISVFLGGSRSAWIVMALMAVIYIAYLLYRREFPVLMFVLVCLGAVLTVYASIQMSSGVKGRVDRTLLAFTGNAEDLNRATTTRIDIYKDAITVISQYPWLGVGRYGFKESELFVSTERQGGAHRQAHLIILDVPVNTGLVGLVGYILAFGWLVALTWRAARERNGMAFAMAAATSVLMMPLNTAYGFYDVRPAALGLILLSLTFVYLPKHEAAPAGVLKET</sequence>
<dbReference type="RefSeq" id="WP_304996731.1">
    <property type="nucleotide sequence ID" value="NZ_CP101717.1"/>
</dbReference>
<evidence type="ECO:0000256" key="3">
    <source>
        <dbReference type="ARBA" id="ARBA00022989"/>
    </source>
</evidence>
<comment type="subcellular location">
    <subcellularLocation>
        <location evidence="1">Membrane</location>
        <topology evidence="1">Multi-pass membrane protein</topology>
    </subcellularLocation>
</comment>
<gene>
    <name evidence="7" type="ORF">NFC81_06580</name>
</gene>
<evidence type="ECO:0000256" key="5">
    <source>
        <dbReference type="SAM" id="Phobius"/>
    </source>
</evidence>
<evidence type="ECO:0000256" key="1">
    <source>
        <dbReference type="ARBA" id="ARBA00004141"/>
    </source>
</evidence>
<evidence type="ECO:0000259" key="6">
    <source>
        <dbReference type="Pfam" id="PF04932"/>
    </source>
</evidence>
<name>A0AB38YJ18_9GAMM</name>
<keyword evidence="3 5" id="KW-1133">Transmembrane helix</keyword>
<dbReference type="EMBL" id="CP101717">
    <property type="protein sequence ID" value="WLD59439.1"/>
    <property type="molecule type" value="Genomic_DNA"/>
</dbReference>
<dbReference type="GO" id="GO:0016020">
    <property type="term" value="C:membrane"/>
    <property type="evidence" value="ECO:0007669"/>
    <property type="project" value="UniProtKB-SubCell"/>
</dbReference>
<feature type="transmembrane region" description="Helical" evidence="5">
    <location>
        <begin position="211"/>
        <end position="228"/>
    </location>
</feature>
<accession>A0AB38YJ18</accession>
<feature type="transmembrane region" description="Helical" evidence="5">
    <location>
        <begin position="337"/>
        <end position="355"/>
    </location>
</feature>
<keyword evidence="7" id="KW-0436">Ligase</keyword>
<dbReference type="AlphaFoldDB" id="A0AB38YJ18"/>
<dbReference type="GO" id="GO:0016874">
    <property type="term" value="F:ligase activity"/>
    <property type="evidence" value="ECO:0007669"/>
    <property type="project" value="UniProtKB-KW"/>
</dbReference>
<dbReference type="PANTHER" id="PTHR37422:SF13">
    <property type="entry name" value="LIPOPOLYSACCHARIDE BIOSYNTHESIS PROTEIN PA4999-RELATED"/>
    <property type="match status" value="1"/>
</dbReference>
<evidence type="ECO:0000256" key="2">
    <source>
        <dbReference type="ARBA" id="ARBA00022692"/>
    </source>
</evidence>
<evidence type="ECO:0000256" key="4">
    <source>
        <dbReference type="ARBA" id="ARBA00023136"/>
    </source>
</evidence>
<feature type="transmembrane region" description="Helical" evidence="5">
    <location>
        <begin position="367"/>
        <end position="387"/>
    </location>
</feature>
<keyword evidence="4 5" id="KW-0472">Membrane</keyword>
<dbReference type="Pfam" id="PF04932">
    <property type="entry name" value="Wzy_C"/>
    <property type="match status" value="1"/>
</dbReference>
<evidence type="ECO:0000313" key="7">
    <source>
        <dbReference type="EMBL" id="WLD59439.1"/>
    </source>
</evidence>
<feature type="transmembrane region" description="Helical" evidence="5">
    <location>
        <begin position="119"/>
        <end position="146"/>
    </location>
</feature>